<evidence type="ECO:0000313" key="2">
    <source>
        <dbReference type="EMBL" id="KAJ1132484.1"/>
    </source>
</evidence>
<dbReference type="Proteomes" id="UP001066276">
    <property type="component" value="Chromosome 7"/>
</dbReference>
<feature type="region of interest" description="Disordered" evidence="1">
    <location>
        <begin position="1"/>
        <end position="35"/>
    </location>
</feature>
<accession>A0AAV7PZY7</accession>
<evidence type="ECO:0000313" key="3">
    <source>
        <dbReference type="Proteomes" id="UP001066276"/>
    </source>
</evidence>
<keyword evidence="3" id="KW-1185">Reference proteome</keyword>
<gene>
    <name evidence="2" type="ORF">NDU88_010793</name>
</gene>
<sequence>MGPPVRPSKICHDGGEGGSLPPLGPTGRPRSFSTPPLQSTIQLLRYQEQNSISPTEPPVLGEQVWLGCALMDFSGGADNRSFEIPLLPSRIRAAARVWVVIAPS</sequence>
<organism evidence="2 3">
    <name type="scientific">Pleurodeles waltl</name>
    <name type="common">Iberian ribbed newt</name>
    <dbReference type="NCBI Taxonomy" id="8319"/>
    <lineage>
        <taxon>Eukaryota</taxon>
        <taxon>Metazoa</taxon>
        <taxon>Chordata</taxon>
        <taxon>Craniata</taxon>
        <taxon>Vertebrata</taxon>
        <taxon>Euteleostomi</taxon>
        <taxon>Amphibia</taxon>
        <taxon>Batrachia</taxon>
        <taxon>Caudata</taxon>
        <taxon>Salamandroidea</taxon>
        <taxon>Salamandridae</taxon>
        <taxon>Pleurodelinae</taxon>
        <taxon>Pleurodeles</taxon>
    </lineage>
</organism>
<dbReference type="AlphaFoldDB" id="A0AAV7PZY7"/>
<protein>
    <submittedName>
        <fullName evidence="2">Uncharacterized protein</fullName>
    </submittedName>
</protein>
<comment type="caution">
    <text evidence="2">The sequence shown here is derived from an EMBL/GenBank/DDBJ whole genome shotgun (WGS) entry which is preliminary data.</text>
</comment>
<dbReference type="EMBL" id="JANPWB010000011">
    <property type="protein sequence ID" value="KAJ1132484.1"/>
    <property type="molecule type" value="Genomic_DNA"/>
</dbReference>
<reference evidence="2" key="1">
    <citation type="journal article" date="2022" name="bioRxiv">
        <title>Sequencing and chromosome-scale assembly of the giantPleurodeles waltlgenome.</title>
        <authorList>
            <person name="Brown T."/>
            <person name="Elewa A."/>
            <person name="Iarovenko S."/>
            <person name="Subramanian E."/>
            <person name="Araus A.J."/>
            <person name="Petzold A."/>
            <person name="Susuki M."/>
            <person name="Suzuki K.-i.T."/>
            <person name="Hayashi T."/>
            <person name="Toyoda A."/>
            <person name="Oliveira C."/>
            <person name="Osipova E."/>
            <person name="Leigh N.D."/>
            <person name="Simon A."/>
            <person name="Yun M.H."/>
        </authorList>
    </citation>
    <scope>NUCLEOTIDE SEQUENCE</scope>
    <source>
        <strain evidence="2">20211129_DDA</strain>
        <tissue evidence="2">Liver</tissue>
    </source>
</reference>
<evidence type="ECO:0000256" key="1">
    <source>
        <dbReference type="SAM" id="MobiDB-lite"/>
    </source>
</evidence>
<proteinExistence type="predicted"/>
<name>A0AAV7PZY7_PLEWA</name>
<feature type="compositionally biased region" description="Low complexity" evidence="1">
    <location>
        <begin position="19"/>
        <end position="31"/>
    </location>
</feature>